<evidence type="ECO:0000256" key="2">
    <source>
        <dbReference type="ARBA" id="ARBA00023002"/>
    </source>
</evidence>
<dbReference type="GO" id="GO:0016491">
    <property type="term" value="F:oxidoreductase activity"/>
    <property type="evidence" value="ECO:0007669"/>
    <property type="project" value="UniProtKB-KW"/>
</dbReference>
<dbReference type="PROSITE" id="PS00498">
    <property type="entry name" value="TYROSINASE_2"/>
    <property type="match status" value="1"/>
</dbReference>
<feature type="domain" description="Tyrosinase copper-binding" evidence="4">
    <location>
        <begin position="293"/>
        <end position="304"/>
    </location>
</feature>
<evidence type="ECO:0000313" key="6">
    <source>
        <dbReference type="Proteomes" id="UP001305414"/>
    </source>
</evidence>
<dbReference type="Pfam" id="PF00264">
    <property type="entry name" value="Tyrosinase"/>
    <property type="match status" value="1"/>
</dbReference>
<protein>
    <recommendedName>
        <fullName evidence="4">Tyrosinase copper-binding domain-containing protein</fullName>
    </recommendedName>
</protein>
<organism evidence="5 6">
    <name type="scientific">Xylaria bambusicola</name>
    <dbReference type="NCBI Taxonomy" id="326684"/>
    <lineage>
        <taxon>Eukaryota</taxon>
        <taxon>Fungi</taxon>
        <taxon>Dikarya</taxon>
        <taxon>Ascomycota</taxon>
        <taxon>Pezizomycotina</taxon>
        <taxon>Sordariomycetes</taxon>
        <taxon>Xylariomycetidae</taxon>
        <taxon>Xylariales</taxon>
        <taxon>Xylariaceae</taxon>
        <taxon>Xylaria</taxon>
    </lineage>
</organism>
<evidence type="ECO:0000259" key="4">
    <source>
        <dbReference type="PROSITE" id="PS00498"/>
    </source>
</evidence>
<accession>A0AAN7UQF6</accession>
<dbReference type="InterPro" id="IPR008922">
    <property type="entry name" value="Di-copper_centre_dom_sf"/>
</dbReference>
<feature type="signal peptide" evidence="3">
    <location>
        <begin position="1"/>
        <end position="27"/>
    </location>
</feature>
<dbReference type="EMBL" id="JAWHQM010000089">
    <property type="protein sequence ID" value="KAK5637030.1"/>
    <property type="molecule type" value="Genomic_DNA"/>
</dbReference>
<sequence>MHTTKAAAFSALASLAATLLSSPAVQLKHYGQPRSVCTKETATKRTEWSSLSTAERKQYISAVECLMAKESRYPSGEIPASDNYYTDFAAHHAEIALYVHISGSFLSFHREFIQLMEHSLHDCGYPSDMGLPYWNWPAYLDAPLNQSTLFDGSPSSLGRDGESVRWQGNYVISAAEAPMVSPIFEKGHIIPPGSGGGCVVEGPFANTTLYLGPFPADLTLTGLPDDWTEKNPHCFTRNLNDAVLRLLNNADRIENLLAAPNITNFQSQLNAIHRGGHVTVGGPMMDFFVSPLDPTFFLHHGQIDRLWTMWQAQDPATRRYAYNGTNTYMNQPDAPEVTNSTTIDFGVLGEKVTLGEVADPMAGRYCYQYV</sequence>
<dbReference type="AlphaFoldDB" id="A0AAN7UQF6"/>
<evidence type="ECO:0000256" key="1">
    <source>
        <dbReference type="ARBA" id="ARBA00022723"/>
    </source>
</evidence>
<reference evidence="5 6" key="1">
    <citation type="submission" date="2023-10" db="EMBL/GenBank/DDBJ databases">
        <title>Draft genome sequence of Xylaria bambusicola isolate GMP-LS, the root and basal stem rot pathogen of sugarcane in Indonesia.</title>
        <authorList>
            <person name="Selvaraj P."/>
            <person name="Muralishankar V."/>
            <person name="Muruganantham S."/>
            <person name="Sp S."/>
            <person name="Haryani S."/>
            <person name="Lau K.J.X."/>
            <person name="Naqvi N.I."/>
        </authorList>
    </citation>
    <scope>NUCLEOTIDE SEQUENCE [LARGE SCALE GENOMIC DNA]</scope>
    <source>
        <strain evidence="5">GMP-LS</strain>
    </source>
</reference>
<dbReference type="PANTHER" id="PTHR11474:SF125">
    <property type="entry name" value="N-ACETYL-6-HYDROXYTRYPTOPHAN OXIDASE IVOB-RELATED"/>
    <property type="match status" value="1"/>
</dbReference>
<dbReference type="PRINTS" id="PR00092">
    <property type="entry name" value="TYROSINASE"/>
</dbReference>
<keyword evidence="2" id="KW-0560">Oxidoreductase</keyword>
<comment type="caution">
    <text evidence="5">The sequence shown here is derived from an EMBL/GenBank/DDBJ whole genome shotgun (WGS) entry which is preliminary data.</text>
</comment>
<keyword evidence="6" id="KW-1185">Reference proteome</keyword>
<dbReference type="InterPro" id="IPR002227">
    <property type="entry name" value="Tyrosinase_Cu-bd"/>
</dbReference>
<dbReference type="Gene3D" id="1.10.1280.10">
    <property type="entry name" value="Di-copper center containing domain from catechol oxidase"/>
    <property type="match status" value="1"/>
</dbReference>
<keyword evidence="3" id="KW-0732">Signal</keyword>
<gene>
    <name evidence="5" type="ORF">RRF57_012742</name>
</gene>
<keyword evidence="1" id="KW-0479">Metal-binding</keyword>
<dbReference type="PANTHER" id="PTHR11474">
    <property type="entry name" value="TYROSINASE FAMILY MEMBER"/>
    <property type="match status" value="1"/>
</dbReference>
<feature type="chain" id="PRO_5042941426" description="Tyrosinase copper-binding domain-containing protein" evidence="3">
    <location>
        <begin position="28"/>
        <end position="370"/>
    </location>
</feature>
<dbReference type="Proteomes" id="UP001305414">
    <property type="component" value="Unassembled WGS sequence"/>
</dbReference>
<evidence type="ECO:0000256" key="3">
    <source>
        <dbReference type="SAM" id="SignalP"/>
    </source>
</evidence>
<dbReference type="GO" id="GO:0046872">
    <property type="term" value="F:metal ion binding"/>
    <property type="evidence" value="ECO:0007669"/>
    <property type="project" value="UniProtKB-KW"/>
</dbReference>
<evidence type="ECO:0000313" key="5">
    <source>
        <dbReference type="EMBL" id="KAK5637030.1"/>
    </source>
</evidence>
<dbReference type="SUPFAM" id="SSF48056">
    <property type="entry name" value="Di-copper centre-containing domain"/>
    <property type="match status" value="1"/>
</dbReference>
<name>A0AAN7UQF6_9PEZI</name>
<proteinExistence type="predicted"/>
<dbReference type="InterPro" id="IPR050316">
    <property type="entry name" value="Tyrosinase/Hemocyanin"/>
</dbReference>